<dbReference type="EMBL" id="CM045761">
    <property type="protein sequence ID" value="KAI8015276.1"/>
    <property type="molecule type" value="Genomic_DNA"/>
</dbReference>
<evidence type="ECO:0000313" key="2">
    <source>
        <dbReference type="Proteomes" id="UP001060215"/>
    </source>
</evidence>
<protein>
    <submittedName>
        <fullName evidence="1">Germin-like protein 9-3</fullName>
    </submittedName>
</protein>
<name>A0ACC0HT75_9ERIC</name>
<dbReference type="Proteomes" id="UP001060215">
    <property type="component" value="Chromosome 4"/>
</dbReference>
<keyword evidence="2" id="KW-1185">Reference proteome</keyword>
<comment type="caution">
    <text evidence="1">The sequence shown here is derived from an EMBL/GenBank/DDBJ whole genome shotgun (WGS) entry which is preliminary data.</text>
</comment>
<proteinExistence type="predicted"/>
<accession>A0ACC0HT75</accession>
<sequence>MSHSLAILTTLALLLITHSHASDPETVSDFNVPNGADESKLDGVFFTYTGLRGGAASTSSTTGLGRKSVTVQDFAALDGMGVSMELMEFQPGSVNVPHTHPRGAEILFVVDGSLTVGTTDSNGKLYKNVLQKGDVFVFPKGLPHYQANFDKTNKAVAVAAFGSSNAGTVSLPKSLFGSNIDNEVLTKAFKISADNLQQLRAGQN</sequence>
<gene>
    <name evidence="1" type="ORF">LOK49_LG05G00419</name>
</gene>
<reference evidence="1 2" key="1">
    <citation type="journal article" date="2022" name="Plant J.">
        <title>Chromosome-level genome of Camellia lanceoleosa provides a valuable resource for understanding genome evolution and self-incompatibility.</title>
        <authorList>
            <person name="Gong W."/>
            <person name="Xiao S."/>
            <person name="Wang L."/>
            <person name="Liao Z."/>
            <person name="Chang Y."/>
            <person name="Mo W."/>
            <person name="Hu G."/>
            <person name="Li W."/>
            <person name="Zhao G."/>
            <person name="Zhu H."/>
            <person name="Hu X."/>
            <person name="Ji K."/>
            <person name="Xiang X."/>
            <person name="Song Q."/>
            <person name="Yuan D."/>
            <person name="Jin S."/>
            <person name="Zhang L."/>
        </authorList>
    </citation>
    <scope>NUCLEOTIDE SEQUENCE [LARGE SCALE GENOMIC DNA]</scope>
    <source>
        <strain evidence="1">SQ_2022a</strain>
    </source>
</reference>
<organism evidence="1 2">
    <name type="scientific">Camellia lanceoleosa</name>
    <dbReference type="NCBI Taxonomy" id="1840588"/>
    <lineage>
        <taxon>Eukaryota</taxon>
        <taxon>Viridiplantae</taxon>
        <taxon>Streptophyta</taxon>
        <taxon>Embryophyta</taxon>
        <taxon>Tracheophyta</taxon>
        <taxon>Spermatophyta</taxon>
        <taxon>Magnoliopsida</taxon>
        <taxon>eudicotyledons</taxon>
        <taxon>Gunneridae</taxon>
        <taxon>Pentapetalae</taxon>
        <taxon>asterids</taxon>
        <taxon>Ericales</taxon>
        <taxon>Theaceae</taxon>
        <taxon>Camellia</taxon>
    </lineage>
</organism>
<evidence type="ECO:0000313" key="1">
    <source>
        <dbReference type="EMBL" id="KAI8015276.1"/>
    </source>
</evidence>